<reference evidence="2 3" key="1">
    <citation type="submission" date="2019-04" db="EMBL/GenBank/DDBJ databases">
        <authorList>
            <person name="Li Y."/>
            <person name="Wang J."/>
        </authorList>
    </citation>
    <scope>NUCLEOTIDE SEQUENCE [LARGE SCALE GENOMIC DNA]</scope>
    <source>
        <strain evidence="2 3">DSM 14668</strain>
    </source>
</reference>
<evidence type="ECO:0000259" key="1">
    <source>
        <dbReference type="Pfam" id="PF09537"/>
    </source>
</evidence>
<evidence type="ECO:0000313" key="3">
    <source>
        <dbReference type="Proteomes" id="UP000309215"/>
    </source>
</evidence>
<dbReference type="CDD" id="cd00657">
    <property type="entry name" value="Ferritin_like"/>
    <property type="match status" value="1"/>
</dbReference>
<name>A0A4U1J1U4_9BACT</name>
<proteinExistence type="predicted"/>
<dbReference type="InterPro" id="IPR009078">
    <property type="entry name" value="Ferritin-like_SF"/>
</dbReference>
<accession>A0A4U1J1U4</accession>
<dbReference type="Proteomes" id="UP000309215">
    <property type="component" value="Unassembled WGS sequence"/>
</dbReference>
<evidence type="ECO:0000313" key="2">
    <source>
        <dbReference type="EMBL" id="TKD01053.1"/>
    </source>
</evidence>
<comment type="caution">
    <text evidence="2">The sequence shown here is derived from an EMBL/GenBank/DDBJ whole genome shotgun (WGS) entry which is preliminary data.</text>
</comment>
<dbReference type="RefSeq" id="WP_136932981.1">
    <property type="nucleotide sequence ID" value="NZ_SSMQ01000042.1"/>
</dbReference>
<protein>
    <submittedName>
        <fullName evidence="2">Ferritin-like domain-containing protein</fullName>
    </submittedName>
</protein>
<dbReference type="AlphaFoldDB" id="A0A4U1J1U4"/>
<dbReference type="InterPro" id="IPR012347">
    <property type="entry name" value="Ferritin-like"/>
</dbReference>
<sequence length="164" mass="18177">MDEKIIQCLNELIALDLACSAAYEVACGVCRDEEIKGTFSAFREDHLRHVRELGEHVRSAGIEPPSELDTKGVIVQGFTTLASQEDRTAVLSMRGNEELSNNAYASALRAGLPEEIRALVAANFEDERRHMSWIRGTVLLRGWDVEQPEIRELAAEARGARKAA</sequence>
<dbReference type="Gene3D" id="1.20.1260.10">
    <property type="match status" value="1"/>
</dbReference>
<keyword evidence="3" id="KW-1185">Reference proteome</keyword>
<dbReference type="OrthoDB" id="5509091at2"/>
<organism evidence="2 3">
    <name type="scientific">Polyangium fumosum</name>
    <dbReference type="NCBI Taxonomy" id="889272"/>
    <lineage>
        <taxon>Bacteria</taxon>
        <taxon>Pseudomonadati</taxon>
        <taxon>Myxococcota</taxon>
        <taxon>Polyangia</taxon>
        <taxon>Polyangiales</taxon>
        <taxon>Polyangiaceae</taxon>
        <taxon>Polyangium</taxon>
    </lineage>
</organism>
<dbReference type="EMBL" id="SSMQ01000042">
    <property type="protein sequence ID" value="TKD01053.1"/>
    <property type="molecule type" value="Genomic_DNA"/>
</dbReference>
<feature type="domain" description="DUF2383" evidence="1">
    <location>
        <begin position="5"/>
        <end position="109"/>
    </location>
</feature>
<dbReference type="InterPro" id="IPR019052">
    <property type="entry name" value="DUF2383"/>
</dbReference>
<dbReference type="SUPFAM" id="SSF47240">
    <property type="entry name" value="Ferritin-like"/>
    <property type="match status" value="1"/>
</dbReference>
<dbReference type="Pfam" id="PF09537">
    <property type="entry name" value="DUF2383"/>
    <property type="match status" value="1"/>
</dbReference>
<gene>
    <name evidence="2" type="ORF">E8A74_32335</name>
</gene>